<evidence type="ECO:0000256" key="5">
    <source>
        <dbReference type="ARBA" id="ARBA00023295"/>
    </source>
</evidence>
<evidence type="ECO:0000256" key="4">
    <source>
        <dbReference type="ARBA" id="ARBA00022801"/>
    </source>
</evidence>
<dbReference type="Proteomes" id="UP001154282">
    <property type="component" value="Unassembled WGS sequence"/>
</dbReference>
<reference evidence="9" key="1">
    <citation type="submission" date="2022-08" db="EMBL/GenBank/DDBJ databases">
        <authorList>
            <person name="Gutierrez-Valencia J."/>
        </authorList>
    </citation>
    <scope>NUCLEOTIDE SEQUENCE</scope>
</reference>
<sequence length="299" mass="31664">IVVAQAPLIGVCNGRVADNLPPEGEVVAFYTANGITKMRIYEPDQFTLQALNNTSIELALDVPNEVIPTLAGDPAAATAWVQTNVISYTPSVQFRYIVVGNEVMPTDPISQSVLPAMHNIQNALAQSPAAAAANVKVSTTIRVDLLGTTYPPSAGAFADSATAYVVPIVQFLAANGAPLLANVYPYFAYIGSSGQVALDYAIFGTGGRVVVHDGVLGYQNLFHAMVDSVYAALEKAGAPNLQTNGTVTSGTPKRPGQPVETYLFAMFDENQKPGAASEQHFGLFTPDKQPKYPLVKFTN</sequence>
<evidence type="ECO:0000313" key="10">
    <source>
        <dbReference type="Proteomes" id="UP001154282"/>
    </source>
</evidence>
<proteinExistence type="inferred from homology"/>
<dbReference type="PANTHER" id="PTHR32227">
    <property type="entry name" value="GLUCAN ENDO-1,3-BETA-GLUCOSIDASE BG1-RELATED-RELATED"/>
    <property type="match status" value="1"/>
</dbReference>
<comment type="similarity">
    <text evidence="2 8">Belongs to the glycosyl hydrolase 17 family.</text>
</comment>
<keyword evidence="10" id="KW-1185">Reference proteome</keyword>
<keyword evidence="5" id="KW-0326">Glycosidase</keyword>
<evidence type="ECO:0000256" key="6">
    <source>
        <dbReference type="ARBA" id="ARBA00033335"/>
    </source>
</evidence>
<dbReference type="EC" id="3.2.1.39" evidence="3"/>
<name>A0AAV0PVZ5_9ROSI</name>
<dbReference type="InterPro" id="IPR000490">
    <property type="entry name" value="Glyco_hydro_17"/>
</dbReference>
<dbReference type="Gene3D" id="3.20.20.80">
    <property type="entry name" value="Glycosidases"/>
    <property type="match status" value="2"/>
</dbReference>
<dbReference type="AlphaFoldDB" id="A0AAV0PVZ5"/>
<keyword evidence="4" id="KW-0378">Hydrolase</keyword>
<gene>
    <name evidence="9" type="ORF">LITE_LOCUS40100</name>
</gene>
<evidence type="ECO:0000256" key="8">
    <source>
        <dbReference type="RuleBase" id="RU004335"/>
    </source>
</evidence>
<dbReference type="SUPFAM" id="SSF51445">
    <property type="entry name" value="(Trans)glycosidases"/>
    <property type="match status" value="1"/>
</dbReference>
<evidence type="ECO:0000256" key="3">
    <source>
        <dbReference type="ARBA" id="ARBA00012780"/>
    </source>
</evidence>
<dbReference type="GO" id="GO:0042973">
    <property type="term" value="F:glucan endo-1,3-beta-D-glucosidase activity"/>
    <property type="evidence" value="ECO:0007669"/>
    <property type="project" value="UniProtKB-EC"/>
</dbReference>
<protein>
    <recommendedName>
        <fullName evidence="3">glucan endo-1,3-beta-D-glucosidase</fullName>
        <ecNumber evidence="3">3.2.1.39</ecNumber>
    </recommendedName>
    <alternativeName>
        <fullName evidence="6">(1-&gt;3)-beta-glucan endohydrolase</fullName>
    </alternativeName>
    <alternativeName>
        <fullName evidence="7">Beta-1,3-endoglucanase</fullName>
    </alternativeName>
</protein>
<dbReference type="EMBL" id="CAMGYJ010000009">
    <property type="protein sequence ID" value="CAI0474582.1"/>
    <property type="molecule type" value="Genomic_DNA"/>
</dbReference>
<evidence type="ECO:0000256" key="7">
    <source>
        <dbReference type="ARBA" id="ARBA00033417"/>
    </source>
</evidence>
<dbReference type="GO" id="GO:0005975">
    <property type="term" value="P:carbohydrate metabolic process"/>
    <property type="evidence" value="ECO:0007669"/>
    <property type="project" value="InterPro"/>
</dbReference>
<evidence type="ECO:0000313" key="9">
    <source>
        <dbReference type="EMBL" id="CAI0474582.1"/>
    </source>
</evidence>
<feature type="non-terminal residue" evidence="9">
    <location>
        <position position="1"/>
    </location>
</feature>
<dbReference type="Pfam" id="PF00332">
    <property type="entry name" value="Glyco_hydro_17"/>
    <property type="match status" value="2"/>
</dbReference>
<dbReference type="InterPro" id="IPR017853">
    <property type="entry name" value="GH"/>
</dbReference>
<evidence type="ECO:0000256" key="1">
    <source>
        <dbReference type="ARBA" id="ARBA00000382"/>
    </source>
</evidence>
<evidence type="ECO:0000256" key="2">
    <source>
        <dbReference type="ARBA" id="ARBA00008773"/>
    </source>
</evidence>
<comment type="caution">
    <text evidence="9">The sequence shown here is derived from an EMBL/GenBank/DDBJ whole genome shotgun (WGS) entry which is preliminary data.</text>
</comment>
<accession>A0AAV0PVZ5</accession>
<dbReference type="InterPro" id="IPR044965">
    <property type="entry name" value="Glyco_hydro_17_plant"/>
</dbReference>
<comment type="catalytic activity">
    <reaction evidence="1">
        <text>Hydrolysis of (1-&gt;3)-beta-D-glucosidic linkages in (1-&gt;3)-beta-D-glucans.</text>
        <dbReference type="EC" id="3.2.1.39"/>
    </reaction>
</comment>
<organism evidence="9 10">
    <name type="scientific">Linum tenue</name>
    <dbReference type="NCBI Taxonomy" id="586396"/>
    <lineage>
        <taxon>Eukaryota</taxon>
        <taxon>Viridiplantae</taxon>
        <taxon>Streptophyta</taxon>
        <taxon>Embryophyta</taxon>
        <taxon>Tracheophyta</taxon>
        <taxon>Spermatophyta</taxon>
        <taxon>Magnoliopsida</taxon>
        <taxon>eudicotyledons</taxon>
        <taxon>Gunneridae</taxon>
        <taxon>Pentapetalae</taxon>
        <taxon>rosids</taxon>
        <taxon>fabids</taxon>
        <taxon>Malpighiales</taxon>
        <taxon>Linaceae</taxon>
        <taxon>Linum</taxon>
    </lineage>
</organism>